<dbReference type="PANTHER" id="PTHR43214">
    <property type="entry name" value="TWO-COMPONENT RESPONSE REGULATOR"/>
    <property type="match status" value="1"/>
</dbReference>
<evidence type="ECO:0000259" key="4">
    <source>
        <dbReference type="SMART" id="SM00421"/>
    </source>
</evidence>
<reference evidence="6" key="1">
    <citation type="submission" date="2016-03" db="EMBL/GenBank/DDBJ databases">
        <title>Complete genome sequence of the type strain Actinoalloteichus hymeniacidonis DSM 45092.</title>
        <authorList>
            <person name="Schaffert L."/>
            <person name="Albersmeier A."/>
            <person name="Winkler A."/>
            <person name="Kalinowski J."/>
            <person name="Zotchev S."/>
            <person name="Ruckert C."/>
        </authorList>
    </citation>
    <scope>NUCLEOTIDE SEQUENCE [LARGE SCALE GENOMIC DNA]</scope>
    <source>
        <strain evidence="6">HPA177(T) (DSM 45092(T))</strain>
    </source>
</reference>
<sequence>MSNKADEVVHLRGDRELADRAGHLFWNAQSDFACLAADPTGLPDPQSTASPIHGIRRWFRDDLSVRKLFAPHALADKAAERRIRTAAEEGVQVRISATTPLVETILIDRRVAVLASKPIAGQRTYTVVRSPELIEGIDSLFEASWAAGVTLAEYVVSPPPVLSEQSREILRCLRAGNKDETAARRTGLSLRTYRRRVAELMTLLGAESRFQAGSRARELGL</sequence>
<dbReference type="InterPro" id="IPR000792">
    <property type="entry name" value="Tscrpt_reg_LuxR_C"/>
</dbReference>
<dbReference type="InterPro" id="IPR036388">
    <property type="entry name" value="WH-like_DNA-bd_sf"/>
</dbReference>
<dbReference type="GO" id="GO:0003677">
    <property type="term" value="F:DNA binding"/>
    <property type="evidence" value="ECO:0007669"/>
    <property type="project" value="UniProtKB-KW"/>
</dbReference>
<gene>
    <name evidence="5" type="ORF">TL08_25445</name>
</gene>
<accession>A0AAC9N0Y7</accession>
<keyword evidence="2" id="KW-0238">DNA-binding</keyword>
<evidence type="ECO:0000313" key="5">
    <source>
        <dbReference type="EMBL" id="AOS65865.1"/>
    </source>
</evidence>
<keyword evidence="3" id="KW-0804">Transcription</keyword>
<dbReference type="Gene3D" id="1.10.10.10">
    <property type="entry name" value="Winged helix-like DNA-binding domain superfamily/Winged helix DNA-binding domain"/>
    <property type="match status" value="1"/>
</dbReference>
<dbReference type="AlphaFoldDB" id="A0AAC9N0Y7"/>
<proteinExistence type="predicted"/>
<dbReference type="KEGG" id="ahm:TL08_25445"/>
<evidence type="ECO:0000256" key="3">
    <source>
        <dbReference type="ARBA" id="ARBA00023163"/>
    </source>
</evidence>
<dbReference type="InterPro" id="IPR016032">
    <property type="entry name" value="Sig_transdc_resp-reg_C-effctor"/>
</dbReference>
<dbReference type="PANTHER" id="PTHR43214:SF24">
    <property type="entry name" value="TRANSCRIPTIONAL REGULATORY PROTEIN NARL-RELATED"/>
    <property type="match status" value="1"/>
</dbReference>
<dbReference type="GO" id="GO:0006355">
    <property type="term" value="P:regulation of DNA-templated transcription"/>
    <property type="evidence" value="ECO:0007669"/>
    <property type="project" value="InterPro"/>
</dbReference>
<keyword evidence="6" id="KW-1185">Reference proteome</keyword>
<evidence type="ECO:0000256" key="1">
    <source>
        <dbReference type="ARBA" id="ARBA00023015"/>
    </source>
</evidence>
<dbReference type="RefSeq" id="WP_069852654.1">
    <property type="nucleotide sequence ID" value="NZ_CP014859.1"/>
</dbReference>
<dbReference type="InterPro" id="IPR039420">
    <property type="entry name" value="WalR-like"/>
</dbReference>
<protein>
    <recommendedName>
        <fullName evidence="4">HTH luxR-type domain-containing protein</fullName>
    </recommendedName>
</protein>
<evidence type="ECO:0000313" key="6">
    <source>
        <dbReference type="Proteomes" id="UP000095210"/>
    </source>
</evidence>
<dbReference type="SMART" id="SM00421">
    <property type="entry name" value="HTH_LUXR"/>
    <property type="match status" value="1"/>
</dbReference>
<name>A0AAC9N0Y7_9PSEU</name>
<dbReference type="SUPFAM" id="SSF46894">
    <property type="entry name" value="C-terminal effector domain of the bipartite response regulators"/>
    <property type="match status" value="1"/>
</dbReference>
<keyword evidence="1" id="KW-0805">Transcription regulation</keyword>
<dbReference type="Proteomes" id="UP000095210">
    <property type="component" value="Chromosome"/>
</dbReference>
<feature type="domain" description="HTH luxR-type" evidence="4">
    <location>
        <begin position="159"/>
        <end position="216"/>
    </location>
</feature>
<organism evidence="5 6">
    <name type="scientific">Actinoalloteichus hymeniacidonis</name>
    <dbReference type="NCBI Taxonomy" id="340345"/>
    <lineage>
        <taxon>Bacteria</taxon>
        <taxon>Bacillati</taxon>
        <taxon>Actinomycetota</taxon>
        <taxon>Actinomycetes</taxon>
        <taxon>Pseudonocardiales</taxon>
        <taxon>Pseudonocardiaceae</taxon>
        <taxon>Actinoalloteichus</taxon>
    </lineage>
</organism>
<dbReference type="EMBL" id="CP014859">
    <property type="protein sequence ID" value="AOS65865.1"/>
    <property type="molecule type" value="Genomic_DNA"/>
</dbReference>
<evidence type="ECO:0000256" key="2">
    <source>
        <dbReference type="ARBA" id="ARBA00023125"/>
    </source>
</evidence>